<feature type="transmembrane region" description="Helical" evidence="1">
    <location>
        <begin position="151"/>
        <end position="176"/>
    </location>
</feature>
<dbReference type="AlphaFoldDB" id="A0AAU6VPP3"/>
<feature type="transmembrane region" description="Helical" evidence="1">
    <location>
        <begin position="56"/>
        <end position="76"/>
    </location>
</feature>
<evidence type="ECO:0000256" key="1">
    <source>
        <dbReference type="SAM" id="Phobius"/>
    </source>
</evidence>
<accession>A0AAU6VPP3</accession>
<evidence type="ECO:0000313" key="2">
    <source>
        <dbReference type="EMBL" id="XAG88026.1"/>
    </source>
</evidence>
<keyword evidence="1" id="KW-0812">Transmembrane</keyword>
<feature type="transmembrane region" description="Helical" evidence="1">
    <location>
        <begin position="88"/>
        <end position="106"/>
    </location>
</feature>
<name>A0AAU6VPP3_UNCXX</name>
<reference evidence="2" key="1">
    <citation type="submission" date="2022-03" db="EMBL/GenBank/DDBJ databases">
        <title>Sea Food Isolates.</title>
        <authorList>
            <person name="Li c."/>
        </authorList>
    </citation>
    <scope>NUCLEOTIDE SEQUENCE</scope>
    <source>
        <strain evidence="2">19CA01SA08</strain>
    </source>
</reference>
<protein>
    <submittedName>
        <fullName evidence="2">Uncharacterized protein</fullName>
    </submittedName>
</protein>
<dbReference type="EMBL" id="CP095355">
    <property type="protein sequence ID" value="XAG88026.1"/>
    <property type="molecule type" value="Genomic_DNA"/>
</dbReference>
<sequence length="262" mass="29960">MSLLIKRPDYIEYYPYVEEGAFPQAEIDKLEQEPALFQWTMPRAFFWKDSPLVHHLKVLGVFCGIPGGIFLFGNLMSSTPPSYESLKAVFMMVFLMFSMVMVLYYVSRSQYHSVAYKITESGILRDKVKTYPKWRYKNEVPESFLFVLRGVALLVIPIALMVNPLLLAGAGGLALLSFYPFPKGEPEYAHYIPVFWHQKGLEAASELSIINICDSRRIIHVRSKDWSNGAAILCTKENYNDVKEFVLGKLPKAKIVQEELSI</sequence>
<proteinExistence type="predicted"/>
<organism evidence="2">
    <name type="scientific">bacterium 19CA01SA08</name>
    <dbReference type="NCBI Taxonomy" id="2920574"/>
    <lineage>
        <taxon>Bacteria</taxon>
    </lineage>
</organism>
<keyword evidence="1" id="KW-1133">Transmembrane helix</keyword>
<keyword evidence="1" id="KW-0472">Membrane</keyword>
<gene>
    <name evidence="2" type="ORF">MRN67_17480</name>
</gene>